<gene>
    <name evidence="1" type="ORF">BJG266_LOCUS49711</name>
    <name evidence="2" type="ORF">QVE165_LOCUS66799</name>
</gene>
<evidence type="ECO:0000313" key="2">
    <source>
        <dbReference type="EMBL" id="CAF1679087.1"/>
    </source>
</evidence>
<organism evidence="2 3">
    <name type="scientific">Adineta steineri</name>
    <dbReference type="NCBI Taxonomy" id="433720"/>
    <lineage>
        <taxon>Eukaryota</taxon>
        <taxon>Metazoa</taxon>
        <taxon>Spiralia</taxon>
        <taxon>Gnathifera</taxon>
        <taxon>Rotifera</taxon>
        <taxon>Eurotatoria</taxon>
        <taxon>Bdelloidea</taxon>
        <taxon>Adinetida</taxon>
        <taxon>Adinetidae</taxon>
        <taxon>Adineta</taxon>
    </lineage>
</organism>
<feature type="non-terminal residue" evidence="2">
    <location>
        <position position="142"/>
    </location>
</feature>
<reference evidence="2" key="1">
    <citation type="submission" date="2021-02" db="EMBL/GenBank/DDBJ databases">
        <authorList>
            <person name="Nowell W R."/>
        </authorList>
    </citation>
    <scope>NUCLEOTIDE SEQUENCE</scope>
</reference>
<dbReference type="AlphaFoldDB" id="A0A816GS68"/>
<proteinExistence type="predicted"/>
<name>A0A816GS68_9BILA</name>
<dbReference type="OrthoDB" id="10423975at2759"/>
<evidence type="ECO:0000313" key="3">
    <source>
        <dbReference type="Proteomes" id="UP000663832"/>
    </source>
</evidence>
<evidence type="ECO:0000313" key="1">
    <source>
        <dbReference type="EMBL" id="CAF1591848.1"/>
    </source>
</evidence>
<protein>
    <submittedName>
        <fullName evidence="2">Uncharacterized protein</fullName>
    </submittedName>
</protein>
<comment type="caution">
    <text evidence="2">The sequence shown here is derived from an EMBL/GenBank/DDBJ whole genome shotgun (WGS) entry which is preliminary data.</text>
</comment>
<accession>A0A816GS68</accession>
<dbReference type="Proteomes" id="UP000663832">
    <property type="component" value="Unassembled WGS sequence"/>
</dbReference>
<dbReference type="EMBL" id="CAJNOI010007785">
    <property type="protein sequence ID" value="CAF1591848.1"/>
    <property type="molecule type" value="Genomic_DNA"/>
</dbReference>
<sequence>LSIATPFPRFNPDINQYINADRWQQLISAHLLNLRIFDLQHASRELDPCNKHQPFETLVDKFNSEFWIEHQWFFNWHYHQLTWSDATIFYSISETNMITKVTINKEITLEKIQLLTAIFRRMDNLTINLFKQDLEPIAHFLL</sequence>
<dbReference type="Proteomes" id="UP000663877">
    <property type="component" value="Unassembled WGS sequence"/>
</dbReference>
<keyword evidence="3" id="KW-1185">Reference proteome</keyword>
<dbReference type="EMBL" id="CAJNOM010008227">
    <property type="protein sequence ID" value="CAF1679087.1"/>
    <property type="molecule type" value="Genomic_DNA"/>
</dbReference>